<dbReference type="KEGG" id="taut:V4D30_03330"/>
<evidence type="ECO:0000256" key="4">
    <source>
        <dbReference type="HAMAP-Rule" id="MF_01281"/>
    </source>
</evidence>
<reference evidence="6" key="1">
    <citation type="submission" date="2024-01" db="EMBL/GenBank/DDBJ databases">
        <title>The first autotrophic representatives of the genus Thermodesulfovibrio.</title>
        <authorList>
            <person name="Maltseva A.I."/>
            <person name="Elcheninov A.G."/>
            <person name="Kublanov I.V."/>
            <person name="Lebedinsky A.V."/>
            <person name="Frolov E.N."/>
        </authorList>
    </citation>
    <scope>NUCLEOTIDE SEQUENCE</scope>
    <source>
        <strain evidence="6">3907-1M</strain>
    </source>
</reference>
<feature type="binding site" evidence="4">
    <location>
        <position position="99"/>
    </location>
    <ligand>
        <name>substrate</name>
    </ligand>
</feature>
<keyword evidence="1 4" id="KW-0479">Metal-binding</keyword>
<dbReference type="InterPro" id="IPR023512">
    <property type="entry name" value="Deaminase_MtaD/DadD"/>
</dbReference>
<evidence type="ECO:0000256" key="1">
    <source>
        <dbReference type="ARBA" id="ARBA00022723"/>
    </source>
</evidence>
<keyword evidence="3 4" id="KW-0862">Zinc</keyword>
<evidence type="ECO:0000259" key="5">
    <source>
        <dbReference type="Pfam" id="PF01979"/>
    </source>
</evidence>
<accession>A0AAU8GY62</accession>
<comment type="catalytic activity">
    <reaction evidence="4">
        <text>S-adenosyl-L-homocysteine + H2O + H(+) = S-inosyl-L-homocysteine + NH4(+)</text>
        <dbReference type="Rhea" id="RHEA:20716"/>
        <dbReference type="ChEBI" id="CHEBI:15377"/>
        <dbReference type="ChEBI" id="CHEBI:15378"/>
        <dbReference type="ChEBI" id="CHEBI:28938"/>
        <dbReference type="ChEBI" id="CHEBI:57856"/>
        <dbReference type="ChEBI" id="CHEBI:57985"/>
        <dbReference type="EC" id="3.5.4.28"/>
    </reaction>
</comment>
<organism evidence="6">
    <name type="scientific">Thermodesulfovibrio autotrophicus</name>
    <dbReference type="NCBI Taxonomy" id="3118333"/>
    <lineage>
        <taxon>Bacteria</taxon>
        <taxon>Pseudomonadati</taxon>
        <taxon>Nitrospirota</taxon>
        <taxon>Thermodesulfovibrionia</taxon>
        <taxon>Thermodesulfovibrionales</taxon>
        <taxon>Thermodesulfovibrionaceae</taxon>
        <taxon>Thermodesulfovibrio</taxon>
    </lineage>
</organism>
<protein>
    <recommendedName>
        <fullName evidence="4">5-methylthioadenosine/S-adenosylhomocysteine deaminase</fullName>
        <shortName evidence="4">MTA/SAH deaminase</shortName>
        <ecNumber evidence="4">3.5.4.28</ecNumber>
        <ecNumber evidence="4">3.5.4.31</ecNumber>
    </recommendedName>
</protein>
<feature type="binding site" evidence="4">
    <location>
        <position position="219"/>
    </location>
    <ligand>
        <name>Zn(2+)</name>
        <dbReference type="ChEBI" id="CHEBI:29105"/>
    </ligand>
</feature>
<dbReference type="Gene3D" id="2.30.40.10">
    <property type="entry name" value="Urease, subunit C, domain 1"/>
    <property type="match status" value="1"/>
</dbReference>
<evidence type="ECO:0000256" key="3">
    <source>
        <dbReference type="ARBA" id="ARBA00022833"/>
    </source>
</evidence>
<comment type="similarity">
    <text evidence="4">Belongs to the metallo-dependent hydrolases superfamily. MTA/SAH deaminase family.</text>
</comment>
<dbReference type="Gene3D" id="3.20.20.140">
    <property type="entry name" value="Metal-dependent hydrolases"/>
    <property type="match status" value="1"/>
</dbReference>
<dbReference type="CDD" id="cd01298">
    <property type="entry name" value="ATZ_TRZ_like"/>
    <property type="match status" value="1"/>
</dbReference>
<dbReference type="PANTHER" id="PTHR43794">
    <property type="entry name" value="AMINOHYDROLASE SSNA-RELATED"/>
    <property type="match status" value="1"/>
</dbReference>
<comment type="function">
    <text evidence="4">Catalyzes the deamination of 5-methylthioadenosine and S-adenosyl-L-homocysteine into 5-methylthioinosine and S-inosyl-L-homocysteine, respectively. Is also able to deaminate adenosine.</text>
</comment>
<gene>
    <name evidence="4" type="primary">mtaD</name>
    <name evidence="6" type="ORF">V4D30_03330</name>
</gene>
<name>A0AAU8GY62_9BACT</name>
<feature type="binding site" evidence="4">
    <location>
        <position position="72"/>
    </location>
    <ligand>
        <name>Zn(2+)</name>
        <dbReference type="ChEBI" id="CHEBI:29105"/>
    </ligand>
</feature>
<dbReference type="InterPro" id="IPR011059">
    <property type="entry name" value="Metal-dep_hydrolase_composite"/>
</dbReference>
<keyword evidence="2 4" id="KW-0378">Hydrolase</keyword>
<dbReference type="Pfam" id="PF01979">
    <property type="entry name" value="Amidohydro_1"/>
    <property type="match status" value="1"/>
</dbReference>
<dbReference type="SUPFAM" id="SSF51338">
    <property type="entry name" value="Composite domain of metallo-dependent hydrolases"/>
    <property type="match status" value="1"/>
</dbReference>
<sequence>MKQIFIVRAQYLITMNKKDEVVENGAVVVEDGRIKDIAEFTEILKKYKDPSIPVYGNSHSALMPGFINTHTHAAMVLFRGIADDLPLKKWLTEHIWPRETKFLSPEFVYDGTLLASLEMLKSGTTTFNDMYFFTESIAEAVKKLGIRAVIGQGVLDFPTASGNGADDYLKKAEEFIEKYRSDELIIPAVAPHAIYTCSKETLLKSKELALKNSVPIHIHLSETFNEVEECIKKHGKRPVKYLDDIGFLEGKITAAHSVWLDDEEIEIMAERGIGVSHCIESNLKLSSGVAPVARMIKKGVKVSMGTDGAASNNNLDLLEEISIAAKVQKGVTADPTVLDVKTCMKMLTVWAAEALGIDSETGSIEIGKKADMILMNLRKPHLQPVYDIYSTIIYSAKASDIEDVFVNGIPVILNGRHQFVDEDEIIDKALWWAERIRNFCHF</sequence>
<dbReference type="GO" id="GO:0090614">
    <property type="term" value="F:5'-methylthioadenosine deaminase activity"/>
    <property type="evidence" value="ECO:0007669"/>
    <property type="project" value="UniProtKB-UniRule"/>
</dbReference>
<feature type="binding site" evidence="4">
    <location>
        <position position="307"/>
    </location>
    <ligand>
        <name>Zn(2+)</name>
        <dbReference type="ChEBI" id="CHEBI:29105"/>
    </ligand>
</feature>
<feature type="binding site" evidence="4">
    <location>
        <position position="222"/>
    </location>
    <ligand>
        <name>substrate</name>
    </ligand>
</feature>
<comment type="catalytic activity">
    <reaction evidence="4">
        <text>S-methyl-5'-thioadenosine + H2O + H(+) = S-methyl-5'-thioinosine + NH4(+)</text>
        <dbReference type="Rhea" id="RHEA:25025"/>
        <dbReference type="ChEBI" id="CHEBI:15377"/>
        <dbReference type="ChEBI" id="CHEBI:15378"/>
        <dbReference type="ChEBI" id="CHEBI:17509"/>
        <dbReference type="ChEBI" id="CHEBI:28938"/>
        <dbReference type="ChEBI" id="CHEBI:48595"/>
        <dbReference type="EC" id="3.5.4.31"/>
    </reaction>
</comment>
<dbReference type="InterPro" id="IPR006680">
    <property type="entry name" value="Amidohydro-rel"/>
</dbReference>
<dbReference type="GO" id="GO:0046872">
    <property type="term" value="F:metal ion binding"/>
    <property type="evidence" value="ECO:0007669"/>
    <property type="project" value="UniProtKB-KW"/>
</dbReference>
<comment type="caution">
    <text evidence="4">Lacks conserved residue(s) required for the propagation of feature annotation.</text>
</comment>
<comment type="cofactor">
    <cofactor evidence="4">
        <name>Zn(2+)</name>
        <dbReference type="ChEBI" id="CHEBI:29105"/>
    </cofactor>
    <text evidence="4">Binds 1 zinc ion per subunit.</text>
</comment>
<dbReference type="EC" id="3.5.4.31" evidence="4"/>
<dbReference type="InterPro" id="IPR050287">
    <property type="entry name" value="MTA/SAH_deaminase"/>
</dbReference>
<dbReference type="SUPFAM" id="SSF51556">
    <property type="entry name" value="Metallo-dependent hydrolases"/>
    <property type="match status" value="1"/>
</dbReference>
<dbReference type="FunFam" id="3.20.20.140:FF:000014">
    <property type="entry name" value="5-methylthioadenosine/S-adenosylhomocysteine deaminase"/>
    <property type="match status" value="1"/>
</dbReference>
<feature type="domain" description="Amidohydrolase-related" evidence="5">
    <location>
        <begin position="62"/>
        <end position="408"/>
    </location>
</feature>
<dbReference type="GO" id="GO:0050270">
    <property type="term" value="F:S-adenosylhomocysteine deaminase activity"/>
    <property type="evidence" value="ECO:0007669"/>
    <property type="project" value="UniProtKB-UniRule"/>
</dbReference>
<dbReference type="RefSeq" id="WP_353684837.1">
    <property type="nucleotide sequence ID" value="NZ_CP144373.1"/>
</dbReference>
<dbReference type="PANTHER" id="PTHR43794:SF11">
    <property type="entry name" value="AMIDOHYDROLASE-RELATED DOMAIN-CONTAINING PROTEIN"/>
    <property type="match status" value="1"/>
</dbReference>
<dbReference type="EC" id="3.5.4.28" evidence="4"/>
<feature type="binding site" evidence="4">
    <location>
        <position position="192"/>
    </location>
    <ligand>
        <name>substrate</name>
    </ligand>
</feature>
<dbReference type="EMBL" id="CP144373">
    <property type="protein sequence ID" value="XCH47314.1"/>
    <property type="molecule type" value="Genomic_DNA"/>
</dbReference>
<dbReference type="AlphaFoldDB" id="A0AAU8GY62"/>
<feature type="binding site" evidence="4">
    <location>
        <position position="307"/>
    </location>
    <ligand>
        <name>substrate</name>
    </ligand>
</feature>
<evidence type="ECO:0000256" key="2">
    <source>
        <dbReference type="ARBA" id="ARBA00022801"/>
    </source>
</evidence>
<dbReference type="InterPro" id="IPR032466">
    <property type="entry name" value="Metal_Hydrolase"/>
</dbReference>
<feature type="binding site" evidence="4">
    <location>
        <position position="70"/>
    </location>
    <ligand>
        <name>Zn(2+)</name>
        <dbReference type="ChEBI" id="CHEBI:29105"/>
    </ligand>
</feature>
<dbReference type="HAMAP" id="MF_01281">
    <property type="entry name" value="MTA_SAH_deamin"/>
    <property type="match status" value="1"/>
</dbReference>
<proteinExistence type="inferred from homology"/>
<evidence type="ECO:0000313" key="6">
    <source>
        <dbReference type="EMBL" id="XCH47314.1"/>
    </source>
</evidence>